<evidence type="ECO:0000256" key="10">
    <source>
        <dbReference type="ARBA" id="ARBA00048778"/>
    </source>
</evidence>
<evidence type="ECO:0000256" key="3">
    <source>
        <dbReference type="ARBA" id="ARBA00022593"/>
    </source>
</evidence>
<accession>A0A066VUG3</accession>
<name>A0A066VUG3_TILAU</name>
<dbReference type="FunFam" id="3.40.50.300:FF:000109">
    <property type="entry name" value="Peroxisomal biogenesis factor 6"/>
    <property type="match status" value="1"/>
</dbReference>
<keyword evidence="3" id="KW-0962">Peroxisome biogenesis</keyword>
<evidence type="ECO:0000256" key="6">
    <source>
        <dbReference type="ARBA" id="ARBA00022840"/>
    </source>
</evidence>
<dbReference type="OrthoDB" id="5553750at2759"/>
<organism evidence="13 14">
    <name type="scientific">Tilletiaria anomala (strain ATCC 24038 / CBS 436.72 / UBC 951)</name>
    <dbReference type="NCBI Taxonomy" id="1037660"/>
    <lineage>
        <taxon>Eukaryota</taxon>
        <taxon>Fungi</taxon>
        <taxon>Dikarya</taxon>
        <taxon>Basidiomycota</taxon>
        <taxon>Ustilaginomycotina</taxon>
        <taxon>Exobasidiomycetes</taxon>
        <taxon>Georgefischeriales</taxon>
        <taxon>Tilletiariaceae</taxon>
        <taxon>Tilletiaria</taxon>
    </lineage>
</organism>
<dbReference type="STRING" id="1037660.A0A066VUG3"/>
<comment type="subcellular location">
    <subcellularLocation>
        <location evidence="1">Membrane</location>
    </subcellularLocation>
</comment>
<dbReference type="GO" id="GO:0005829">
    <property type="term" value="C:cytosol"/>
    <property type="evidence" value="ECO:0007669"/>
    <property type="project" value="TreeGrafter"/>
</dbReference>
<dbReference type="Proteomes" id="UP000027361">
    <property type="component" value="Unassembled WGS sequence"/>
</dbReference>
<dbReference type="PANTHER" id="PTHR23077">
    <property type="entry name" value="AAA-FAMILY ATPASE"/>
    <property type="match status" value="1"/>
</dbReference>
<dbReference type="SUPFAM" id="SSF52540">
    <property type="entry name" value="P-loop containing nucleoside triphosphate hydrolases"/>
    <property type="match status" value="2"/>
</dbReference>
<evidence type="ECO:0000259" key="12">
    <source>
        <dbReference type="SMART" id="SM00382"/>
    </source>
</evidence>
<dbReference type="InterPro" id="IPR003960">
    <property type="entry name" value="ATPase_AAA_CS"/>
</dbReference>
<comment type="caution">
    <text evidence="13">The sequence shown here is derived from an EMBL/GenBank/DDBJ whole genome shotgun (WGS) entry which is preliminary data.</text>
</comment>
<dbReference type="InParanoid" id="A0A066VUG3"/>
<dbReference type="PANTHER" id="PTHR23077:SF9">
    <property type="entry name" value="PEROXISOMAL ATPASE PEX6"/>
    <property type="match status" value="1"/>
</dbReference>
<dbReference type="FunFam" id="1.10.8.60:FF:000039">
    <property type="entry name" value="peroxisome biogenesis factor 6"/>
    <property type="match status" value="1"/>
</dbReference>
<feature type="region of interest" description="Disordered" evidence="11">
    <location>
        <begin position="242"/>
        <end position="263"/>
    </location>
</feature>
<feature type="region of interest" description="Disordered" evidence="11">
    <location>
        <begin position="1288"/>
        <end position="1322"/>
    </location>
</feature>
<dbReference type="SMART" id="SM00382">
    <property type="entry name" value="AAA"/>
    <property type="match status" value="2"/>
</dbReference>
<dbReference type="EMBL" id="JMSN01000072">
    <property type="protein sequence ID" value="KDN42210.1"/>
    <property type="molecule type" value="Genomic_DNA"/>
</dbReference>
<keyword evidence="4" id="KW-0547">Nucleotide-binding</keyword>
<dbReference type="GO" id="GO:0005524">
    <property type="term" value="F:ATP binding"/>
    <property type="evidence" value="ECO:0007669"/>
    <property type="project" value="UniProtKB-KW"/>
</dbReference>
<dbReference type="Gene3D" id="3.40.50.300">
    <property type="entry name" value="P-loop containing nucleotide triphosphate hydrolases"/>
    <property type="match status" value="2"/>
</dbReference>
<evidence type="ECO:0000256" key="7">
    <source>
        <dbReference type="ARBA" id="ARBA00023136"/>
    </source>
</evidence>
<protein>
    <recommendedName>
        <fullName evidence="8">Peroxisomal ATPase PEX6</fullName>
    </recommendedName>
    <alternativeName>
        <fullName evidence="9">Peroxin-6</fullName>
    </alternativeName>
</protein>
<keyword evidence="5" id="KW-0378">Hydrolase</keyword>
<dbReference type="CDD" id="cd19527">
    <property type="entry name" value="RecA-like_PEX6_r2"/>
    <property type="match status" value="1"/>
</dbReference>
<evidence type="ECO:0000256" key="1">
    <source>
        <dbReference type="ARBA" id="ARBA00004370"/>
    </source>
</evidence>
<feature type="compositionally biased region" description="Basic and acidic residues" evidence="11">
    <location>
        <begin position="514"/>
        <end position="524"/>
    </location>
</feature>
<dbReference type="OMA" id="AEQCPFH"/>
<keyword evidence="6" id="KW-0067">ATP-binding</keyword>
<dbReference type="PROSITE" id="PS00674">
    <property type="entry name" value="AAA"/>
    <property type="match status" value="1"/>
</dbReference>
<evidence type="ECO:0000256" key="4">
    <source>
        <dbReference type="ARBA" id="ARBA00022741"/>
    </source>
</evidence>
<evidence type="ECO:0000256" key="9">
    <source>
        <dbReference type="ARBA" id="ARBA00034920"/>
    </source>
</evidence>
<keyword evidence="7" id="KW-0472">Membrane</keyword>
<dbReference type="HOGENOM" id="CLU_000688_0_0_1"/>
<evidence type="ECO:0000256" key="8">
    <source>
        <dbReference type="ARBA" id="ARBA00034811"/>
    </source>
</evidence>
<dbReference type="GO" id="GO:0016558">
    <property type="term" value="P:protein import into peroxisome matrix"/>
    <property type="evidence" value="ECO:0007669"/>
    <property type="project" value="TreeGrafter"/>
</dbReference>
<feature type="region of interest" description="Disordered" evidence="11">
    <location>
        <begin position="514"/>
        <end position="536"/>
    </location>
</feature>
<reference evidence="13 14" key="1">
    <citation type="submission" date="2014-05" db="EMBL/GenBank/DDBJ databases">
        <title>Draft genome sequence of a rare smut relative, Tilletiaria anomala UBC 951.</title>
        <authorList>
            <consortium name="DOE Joint Genome Institute"/>
            <person name="Toome M."/>
            <person name="Kuo A."/>
            <person name="Henrissat B."/>
            <person name="Lipzen A."/>
            <person name="Tritt A."/>
            <person name="Yoshinaga Y."/>
            <person name="Zane M."/>
            <person name="Barry K."/>
            <person name="Grigoriev I.V."/>
            <person name="Spatafora J.W."/>
            <person name="Aimea M.C."/>
        </authorList>
    </citation>
    <scope>NUCLEOTIDE SEQUENCE [LARGE SCALE GENOMIC DNA]</scope>
    <source>
        <strain evidence="13 14">UBC 951</strain>
    </source>
</reference>
<dbReference type="InterPro" id="IPR003593">
    <property type="entry name" value="AAA+_ATPase"/>
</dbReference>
<evidence type="ECO:0000256" key="2">
    <source>
        <dbReference type="ARBA" id="ARBA00006914"/>
    </source>
</evidence>
<dbReference type="Pfam" id="PF00004">
    <property type="entry name" value="AAA"/>
    <property type="match status" value="2"/>
</dbReference>
<dbReference type="InterPro" id="IPR003959">
    <property type="entry name" value="ATPase_AAA_core"/>
</dbReference>
<sequence>MPSRRSRPVFWAKAFSEDPLEPRPGHEEHSVQLGSALWEQVLQARRLPALAQEERGGDSTIHVAIEYPRHTSSGRGRHTAKWPTLVCKAACARAWPASEDGSRSQEENFVLVPPALAKHLGLFPRSTRLAASTIKFQLHEPILLCSLVLTTGNSSIIGDVEAGKLGLEDALQGRLIRQGENLTLGFGSHGEAIFQVIMTEPVLQGVFAANTNITLTYSSASVLGIDDPSISQDGVSEASNISALDNHGSTAEDHDGADEEEDEDVVIDESFLSQQLGGLDIEGASFLTPTQPKSAEVNSERSLASARGKATPFHTVLLESQEPVQEAYIVWKEANTEESEEDLDEESVILLEEGSLATMGSFDGDWMLASLAGKDGASSPKKLVRVFASRTQNLSGASGVGPSRLIRHAFLSPVLYRNLHRGDSNNVGPASSRQILLFSLPPLTARARGKAPVPFAESLTVGRVASPISIDKNYQTLFLDSLRSYFQGRRRVVRKGDVIAVSLDGRKVRWIHKGDAAEGKEQHGGGEQASSGPGEQDIAAFDLPAAQSQGAALLPTAVVYFQVISIVADLDPLQSDEFAGEEQLGFQSMAWTGELGCVVDSNLSKMVQTGVSNIRVPDATSWLGVQVDSPPLPAAGALTDEGSPYAKLVNLVQATLLPRSAAFGLHLTVLLKGARGCGKRTVVRWVAQHLGVHLLEIDCFELVSDTETRTEGTLRARFDKAAECAPGILLLRNIEALARKAQAMETGQEPHMTSVLTNCIKELRERTSLAGKKGKRAVALPLPVAVFATTSDPDKSPVGVLGCFKHEISFEAPNEAERLEIIQTALGATALSPDVSLKSLATQTAALVASDLSNLAARAKAAAIERLLKAIPRIFSETRLQAAGITLCAADLEAALGKARSNYSESIGAPKIPNVTWDDVGGLASVKNDILDTIQLPLEHPELFSDGLKKRSGILLYGPPGTGKTLLAKAVATSCSLNFFSVKGPELLNMYIGESEANVRRVFQRARDAMPCVIFFDELDSVAPKRGNQGDSGGVMDRIVSQLLAELDGMTGSKEGTDVFVIGATNRPDLLDPALLRPGRFDRLLYLSVAETHGAQLNILQALTRKFKLDPDLGDLRVVAEQCPFNLTGADFYALCSDAMLKAMTRKASEVDAKIAELNARPAPYEHPYPLTPQYYLAELAKPGDCEVWVNKSDFEAALRELVPSVSAQEMEHYRQVRLKFETPENKDTSGFGEGGDELKQMRRHLQDKLSGMGYSIQDGPMPAPVDGGTSLSAGAACSELVTPQPLLLVNGESHAPSKTSGATEHKNKSKGNGKGKARTID</sequence>
<dbReference type="RefSeq" id="XP_013241991.1">
    <property type="nucleotide sequence ID" value="XM_013386537.1"/>
</dbReference>
<keyword evidence="14" id="KW-1185">Reference proteome</keyword>
<dbReference type="Gene3D" id="1.10.8.60">
    <property type="match status" value="2"/>
</dbReference>
<feature type="domain" description="AAA+ ATPase" evidence="12">
    <location>
        <begin position="665"/>
        <end position="814"/>
    </location>
</feature>
<dbReference type="InterPro" id="IPR050168">
    <property type="entry name" value="AAA_ATPase_domain"/>
</dbReference>
<proteinExistence type="inferred from homology"/>
<evidence type="ECO:0000256" key="5">
    <source>
        <dbReference type="ARBA" id="ARBA00022801"/>
    </source>
</evidence>
<dbReference type="GO" id="GO:0005778">
    <property type="term" value="C:peroxisomal membrane"/>
    <property type="evidence" value="ECO:0007669"/>
    <property type="project" value="TreeGrafter"/>
</dbReference>
<feature type="compositionally biased region" description="Basic residues" evidence="11">
    <location>
        <begin position="1308"/>
        <end position="1322"/>
    </location>
</feature>
<dbReference type="InterPro" id="IPR056995">
    <property type="entry name" value="PEX6_4th_dom"/>
</dbReference>
<comment type="similarity">
    <text evidence="2">Belongs to the AAA ATPase family.</text>
</comment>
<dbReference type="InterPro" id="IPR047533">
    <property type="entry name" value="RecA-like_PEX6_r2"/>
</dbReference>
<evidence type="ECO:0000256" key="11">
    <source>
        <dbReference type="SAM" id="MobiDB-lite"/>
    </source>
</evidence>
<dbReference type="GO" id="GO:0016887">
    <property type="term" value="F:ATP hydrolysis activity"/>
    <property type="evidence" value="ECO:0007669"/>
    <property type="project" value="InterPro"/>
</dbReference>
<dbReference type="Pfam" id="PF23315">
    <property type="entry name" value="PEX6_4th"/>
    <property type="match status" value="1"/>
</dbReference>
<dbReference type="InterPro" id="IPR027417">
    <property type="entry name" value="P-loop_NTPase"/>
</dbReference>
<dbReference type="GeneID" id="25264840"/>
<evidence type="ECO:0000313" key="13">
    <source>
        <dbReference type="EMBL" id="KDN42210.1"/>
    </source>
</evidence>
<evidence type="ECO:0000313" key="14">
    <source>
        <dbReference type="Proteomes" id="UP000027361"/>
    </source>
</evidence>
<comment type="catalytic activity">
    <reaction evidence="10">
        <text>ATP + H2O = ADP + phosphate + H(+)</text>
        <dbReference type="Rhea" id="RHEA:13065"/>
        <dbReference type="ChEBI" id="CHEBI:15377"/>
        <dbReference type="ChEBI" id="CHEBI:15378"/>
        <dbReference type="ChEBI" id="CHEBI:30616"/>
        <dbReference type="ChEBI" id="CHEBI:43474"/>
        <dbReference type="ChEBI" id="CHEBI:456216"/>
    </reaction>
    <physiologicalReaction direction="left-to-right" evidence="10">
        <dbReference type="Rhea" id="RHEA:13066"/>
    </physiologicalReaction>
</comment>
<gene>
    <name evidence="13" type="ORF">K437DRAFT_257987</name>
</gene>
<feature type="domain" description="AAA+ ATPase" evidence="12">
    <location>
        <begin position="950"/>
        <end position="1091"/>
    </location>
</feature>